<accession>A0AAN7ZKH7</accession>
<evidence type="ECO:0000256" key="5">
    <source>
        <dbReference type="ARBA" id="ARBA00035716"/>
    </source>
</evidence>
<dbReference type="InterPro" id="IPR043141">
    <property type="entry name" value="Ribosomal_uL10-like_sf"/>
</dbReference>
<gene>
    <name evidence="7" type="ORF">RI129_004401</name>
</gene>
<sequence length="241" mass="27854">MSLIAKKLFLTPTSLLIQSVRFRSKINIQKPKPPHHVKATFLELTKPMYINPKSLQTPLERCNKGAIFNKNVENPYQEIIAGEVFRWFKSSRLVAFYHMNPMSSDQQFKAFTLFKKEKMHFQNFGRRTMEMAIKGTEYEAALALYVSRNFIVFSPEPEIKKLLNITKKFPQIILMAGILEGKFVNKDELLKYSLIPNLQTAQADLLQTLNSLGGQLLQHLNTQQNTLVHNLDERVNQLKNS</sequence>
<comment type="similarity">
    <text evidence="1">Belongs to the universal ribosomal protein uL10 family.</text>
</comment>
<name>A0AAN7ZKH7_9COLE</name>
<proteinExistence type="inferred from homology"/>
<dbReference type="EMBL" id="JAVRBK010000003">
    <property type="protein sequence ID" value="KAK5645937.1"/>
    <property type="molecule type" value="Genomic_DNA"/>
</dbReference>
<reference evidence="7 8" key="1">
    <citation type="journal article" date="2024" name="Insects">
        <title>An Improved Chromosome-Level Genome Assembly of the Firefly Pyrocoelia pectoralis.</title>
        <authorList>
            <person name="Fu X."/>
            <person name="Meyer-Rochow V.B."/>
            <person name="Ballantyne L."/>
            <person name="Zhu X."/>
        </authorList>
    </citation>
    <scope>NUCLEOTIDE SEQUENCE [LARGE SCALE GENOMIC DNA]</scope>
    <source>
        <strain evidence="7">XCY_ONT2</strain>
    </source>
</reference>
<dbReference type="Gene3D" id="3.30.70.1730">
    <property type="match status" value="1"/>
</dbReference>
<evidence type="ECO:0000256" key="2">
    <source>
        <dbReference type="ARBA" id="ARBA00022980"/>
    </source>
</evidence>
<comment type="caution">
    <text evidence="7">The sequence shown here is derived from an EMBL/GenBank/DDBJ whole genome shotgun (WGS) entry which is preliminary data.</text>
</comment>
<keyword evidence="3" id="KW-0687">Ribonucleoprotein</keyword>
<evidence type="ECO:0000256" key="6">
    <source>
        <dbReference type="ARBA" id="ARBA00038782"/>
    </source>
</evidence>
<protein>
    <recommendedName>
        <fullName evidence="4">Large ribosomal subunit protein uL10m</fullName>
    </recommendedName>
    <alternativeName>
        <fullName evidence="5">39S ribosomal protein L10, mitochondrial</fullName>
    </alternativeName>
</protein>
<dbReference type="AlphaFoldDB" id="A0AAN7ZKH7"/>
<dbReference type="InterPro" id="IPR047865">
    <property type="entry name" value="Ribosomal_uL10_bac_type"/>
</dbReference>
<dbReference type="SUPFAM" id="SSF160369">
    <property type="entry name" value="Ribosomal protein L10-like"/>
    <property type="match status" value="1"/>
</dbReference>
<evidence type="ECO:0000256" key="1">
    <source>
        <dbReference type="ARBA" id="ARBA00008889"/>
    </source>
</evidence>
<comment type="subunit">
    <text evidence="6">Component of the mitochondrial ribosome large subunit (39S) which comprises a 16S rRNA and about 50 distinct proteins.</text>
</comment>
<dbReference type="Proteomes" id="UP001329430">
    <property type="component" value="Chromosome 3"/>
</dbReference>
<dbReference type="FunFam" id="3.30.70.1730:FF:000012">
    <property type="entry name" value="Mitochondrial Ribosomal Protein, Large"/>
    <property type="match status" value="1"/>
</dbReference>
<evidence type="ECO:0000256" key="4">
    <source>
        <dbReference type="ARBA" id="ARBA00035707"/>
    </source>
</evidence>
<keyword evidence="2" id="KW-0689">Ribosomal protein</keyword>
<dbReference type="GO" id="GO:0005840">
    <property type="term" value="C:ribosome"/>
    <property type="evidence" value="ECO:0007669"/>
    <property type="project" value="UniProtKB-KW"/>
</dbReference>
<evidence type="ECO:0000313" key="8">
    <source>
        <dbReference type="Proteomes" id="UP001329430"/>
    </source>
</evidence>
<dbReference type="GO" id="GO:1990904">
    <property type="term" value="C:ribonucleoprotein complex"/>
    <property type="evidence" value="ECO:0007669"/>
    <property type="project" value="UniProtKB-KW"/>
</dbReference>
<dbReference type="PANTHER" id="PTHR11560">
    <property type="entry name" value="39S RIBOSOMAL PROTEIN L10, MITOCHONDRIAL"/>
    <property type="match status" value="1"/>
</dbReference>
<evidence type="ECO:0000256" key="3">
    <source>
        <dbReference type="ARBA" id="ARBA00023274"/>
    </source>
</evidence>
<evidence type="ECO:0000313" key="7">
    <source>
        <dbReference type="EMBL" id="KAK5645937.1"/>
    </source>
</evidence>
<organism evidence="7 8">
    <name type="scientific">Pyrocoelia pectoralis</name>
    <dbReference type="NCBI Taxonomy" id="417401"/>
    <lineage>
        <taxon>Eukaryota</taxon>
        <taxon>Metazoa</taxon>
        <taxon>Ecdysozoa</taxon>
        <taxon>Arthropoda</taxon>
        <taxon>Hexapoda</taxon>
        <taxon>Insecta</taxon>
        <taxon>Pterygota</taxon>
        <taxon>Neoptera</taxon>
        <taxon>Endopterygota</taxon>
        <taxon>Coleoptera</taxon>
        <taxon>Polyphaga</taxon>
        <taxon>Elateriformia</taxon>
        <taxon>Elateroidea</taxon>
        <taxon>Lampyridae</taxon>
        <taxon>Lampyrinae</taxon>
        <taxon>Pyrocoelia</taxon>
    </lineage>
</organism>
<keyword evidence="8" id="KW-1185">Reference proteome</keyword>